<reference evidence="2" key="1">
    <citation type="submission" date="2015-10" db="EMBL/GenBank/DDBJ databases">
        <authorList>
            <person name="Regsiter A."/>
            <person name="william w."/>
        </authorList>
    </citation>
    <scope>NUCLEOTIDE SEQUENCE</scope>
    <source>
        <strain evidence="2">Montdore</strain>
    </source>
</reference>
<dbReference type="Proteomes" id="UP001412239">
    <property type="component" value="Unassembled WGS sequence"/>
</dbReference>
<dbReference type="EMBL" id="LN891082">
    <property type="protein sequence ID" value="CUS09451.1"/>
    <property type="molecule type" value="Genomic_DNA"/>
</dbReference>
<evidence type="ECO:0000313" key="2">
    <source>
        <dbReference type="EMBL" id="CUS09451.1"/>
    </source>
</evidence>
<gene>
    <name evidence="2" type="ORF">GSTUAT00006483001</name>
</gene>
<keyword evidence="3" id="KW-1185">Reference proteome</keyword>
<proteinExistence type="predicted"/>
<feature type="non-terminal residue" evidence="2">
    <location>
        <position position="1"/>
    </location>
</feature>
<evidence type="ECO:0000313" key="3">
    <source>
        <dbReference type="Proteomes" id="UP001412239"/>
    </source>
</evidence>
<accession>A0A292PRP3</accession>
<organism evidence="2 3">
    <name type="scientific">Tuber aestivum</name>
    <name type="common">summer truffle</name>
    <dbReference type="NCBI Taxonomy" id="59557"/>
    <lineage>
        <taxon>Eukaryota</taxon>
        <taxon>Fungi</taxon>
        <taxon>Dikarya</taxon>
        <taxon>Ascomycota</taxon>
        <taxon>Pezizomycotina</taxon>
        <taxon>Pezizomycetes</taxon>
        <taxon>Pezizales</taxon>
        <taxon>Tuberaceae</taxon>
        <taxon>Tuber</taxon>
    </lineage>
</organism>
<dbReference type="AlphaFoldDB" id="A0A292PRP3"/>
<name>A0A292PRP3_9PEZI</name>
<sequence>MHKAPVIPGATTRRERKSPPVITKPRLRNLLDIAHTPFLIDEPVAQLLLAVPDKHRSIEKHTNNAKKSGEEKVNPSLSIVRKGANTTFLRCCRDVIR</sequence>
<feature type="region of interest" description="Disordered" evidence="1">
    <location>
        <begin position="1"/>
        <end position="23"/>
    </location>
</feature>
<protein>
    <submittedName>
        <fullName evidence="2">Uncharacterized protein</fullName>
    </submittedName>
</protein>
<evidence type="ECO:0000256" key="1">
    <source>
        <dbReference type="SAM" id="MobiDB-lite"/>
    </source>
</evidence>